<accession>A0A397IJL5</accession>
<proteinExistence type="predicted"/>
<dbReference type="STRING" id="1348612.A0A397IJL5"/>
<dbReference type="PANTHER" id="PTHR46579">
    <property type="entry name" value="F5/8 TYPE C DOMAIN-CONTAINING PROTEIN-RELATED"/>
    <property type="match status" value="1"/>
</dbReference>
<dbReference type="EMBL" id="PQFF01000189">
    <property type="protein sequence ID" value="RHZ76199.1"/>
    <property type="molecule type" value="Genomic_DNA"/>
</dbReference>
<dbReference type="AlphaFoldDB" id="A0A397IJL5"/>
<reference evidence="1 2" key="1">
    <citation type="submission" date="2018-08" db="EMBL/GenBank/DDBJ databases">
        <title>Genome and evolution of the arbuscular mycorrhizal fungus Diversispora epigaea (formerly Glomus versiforme) and its bacterial endosymbionts.</title>
        <authorList>
            <person name="Sun X."/>
            <person name="Fei Z."/>
            <person name="Harrison M."/>
        </authorList>
    </citation>
    <scope>NUCLEOTIDE SEQUENCE [LARGE SCALE GENOMIC DNA]</scope>
    <source>
        <strain evidence="1 2">IT104</strain>
    </source>
</reference>
<evidence type="ECO:0000313" key="2">
    <source>
        <dbReference type="Proteomes" id="UP000266861"/>
    </source>
</evidence>
<dbReference type="OrthoDB" id="2431110at2759"/>
<keyword evidence="2" id="KW-1185">Reference proteome</keyword>
<dbReference type="PANTHER" id="PTHR46579:SF1">
    <property type="entry name" value="F5_8 TYPE C DOMAIN-CONTAINING PROTEIN"/>
    <property type="match status" value="1"/>
</dbReference>
<organism evidence="1 2">
    <name type="scientific">Diversispora epigaea</name>
    <dbReference type="NCBI Taxonomy" id="1348612"/>
    <lineage>
        <taxon>Eukaryota</taxon>
        <taxon>Fungi</taxon>
        <taxon>Fungi incertae sedis</taxon>
        <taxon>Mucoromycota</taxon>
        <taxon>Glomeromycotina</taxon>
        <taxon>Glomeromycetes</taxon>
        <taxon>Diversisporales</taxon>
        <taxon>Diversisporaceae</taxon>
        <taxon>Diversispora</taxon>
    </lineage>
</organism>
<name>A0A397IJL5_9GLOM</name>
<dbReference type="Proteomes" id="UP000266861">
    <property type="component" value="Unassembled WGS sequence"/>
</dbReference>
<comment type="caution">
    <text evidence="1">The sequence shown here is derived from an EMBL/GenBank/DDBJ whole genome shotgun (WGS) entry which is preliminary data.</text>
</comment>
<sequence length="610" mass="71894">MTKKELELRDKFYSFLTYPKYHKLYNKQEVEDYKENDTNSVMKCQHVEFPNSATRRNHIYDGQIWKSFKKTNDENSSNFFRNETADSHLGLMINLNWFQPYNGTIHSTGTNNYPNGKKIRAALILVSCDIPVARKICSHISTLVSCHRCEKKANYKNQQHNFAGMDDMNNWFIAKDSSKYLENVLKWRGCNSDSARKKFIKNINPMHCLFLSIAKWIVKRIWVDMKVLSSNNLNNIQKKINEFQVPTDLGRILKKIYCGEETKSLDEIHKKIYVLPKSQIIWDLGHQNAQITSIWDLGFGISAKNTNCNLGFGRWDFGIWNFGIWILNLGGSTCSHDFGPLYAFWYFSFERMNGILGSLPNSHQQIEPELMRRLINDNRINEMIYTENNTKGLEILNTHQSVRSLSEMDQFDYDEMRRFWMYSRTIQESAISEKEPFLGEMLKLFSENIPLSADGILDLMITYYNDTYKNLKFRKPFETDSLNSIIISLKINKYYNSIDIYLGQIQFFFIHEISTNRINMENHYLAYVYTEFYPKSQDCIIPVHHILGQFIPVKYKISDHTEFYPKSQDCIIPVHHILGQFIPVKYKISDRKNTKEYLAVNPINRKYNLR</sequence>
<protein>
    <submittedName>
        <fullName evidence="1">Uncharacterized protein</fullName>
    </submittedName>
</protein>
<evidence type="ECO:0000313" key="1">
    <source>
        <dbReference type="EMBL" id="RHZ76199.1"/>
    </source>
</evidence>
<gene>
    <name evidence="1" type="ORF">Glove_202g14</name>
</gene>